<feature type="region of interest" description="Disordered" evidence="1">
    <location>
        <begin position="1"/>
        <end position="39"/>
    </location>
</feature>
<sequence>MAWKKERSPIPPQRSFHGRSFAQSEASQHRRSGTPSIPPSHRPLQFLFFSSPSSDFSSAITHHSLLYRLVFLISYIYLFPFPAFSRDYGLLLLLKLRLSIRSCRSTSTTYYTPARLNTANVGIVPGRARPPSDHSLDRHKTICYSTNHHDICSRKAWCACNCAIDGLVFTVA</sequence>
<organism evidence="3 4">
    <name type="scientific">Dactylonectria macrodidyma</name>
    <dbReference type="NCBI Taxonomy" id="307937"/>
    <lineage>
        <taxon>Eukaryota</taxon>
        <taxon>Fungi</taxon>
        <taxon>Dikarya</taxon>
        <taxon>Ascomycota</taxon>
        <taxon>Pezizomycotina</taxon>
        <taxon>Sordariomycetes</taxon>
        <taxon>Hypocreomycetidae</taxon>
        <taxon>Hypocreales</taxon>
        <taxon>Nectriaceae</taxon>
        <taxon>Dactylonectria</taxon>
    </lineage>
</organism>
<name>A0A9P9FA50_9HYPO</name>
<evidence type="ECO:0000256" key="1">
    <source>
        <dbReference type="SAM" id="MobiDB-lite"/>
    </source>
</evidence>
<dbReference type="Proteomes" id="UP000738349">
    <property type="component" value="Unassembled WGS sequence"/>
</dbReference>
<proteinExistence type="predicted"/>
<evidence type="ECO:0000313" key="3">
    <source>
        <dbReference type="EMBL" id="KAH7156681.1"/>
    </source>
</evidence>
<comment type="caution">
    <text evidence="3">The sequence shown here is derived from an EMBL/GenBank/DDBJ whole genome shotgun (WGS) entry which is preliminary data.</text>
</comment>
<dbReference type="AlphaFoldDB" id="A0A9P9FA50"/>
<gene>
    <name evidence="3" type="ORF">EDB81DRAFT_398137</name>
</gene>
<keyword evidence="4" id="KW-1185">Reference proteome</keyword>
<keyword evidence="2" id="KW-0472">Membrane</keyword>
<evidence type="ECO:0000256" key="2">
    <source>
        <dbReference type="SAM" id="Phobius"/>
    </source>
</evidence>
<dbReference type="EMBL" id="JAGMUV010000005">
    <property type="protein sequence ID" value="KAH7156681.1"/>
    <property type="molecule type" value="Genomic_DNA"/>
</dbReference>
<evidence type="ECO:0000313" key="4">
    <source>
        <dbReference type="Proteomes" id="UP000738349"/>
    </source>
</evidence>
<protein>
    <submittedName>
        <fullName evidence="3">Uncharacterized protein</fullName>
    </submittedName>
</protein>
<keyword evidence="2" id="KW-1133">Transmembrane helix</keyword>
<accession>A0A9P9FA50</accession>
<keyword evidence="2" id="KW-0812">Transmembrane</keyword>
<reference evidence="3" key="1">
    <citation type="journal article" date="2021" name="Nat. Commun.">
        <title>Genetic determinants of endophytism in the Arabidopsis root mycobiome.</title>
        <authorList>
            <person name="Mesny F."/>
            <person name="Miyauchi S."/>
            <person name="Thiergart T."/>
            <person name="Pickel B."/>
            <person name="Atanasova L."/>
            <person name="Karlsson M."/>
            <person name="Huettel B."/>
            <person name="Barry K.W."/>
            <person name="Haridas S."/>
            <person name="Chen C."/>
            <person name="Bauer D."/>
            <person name="Andreopoulos W."/>
            <person name="Pangilinan J."/>
            <person name="LaButti K."/>
            <person name="Riley R."/>
            <person name="Lipzen A."/>
            <person name="Clum A."/>
            <person name="Drula E."/>
            <person name="Henrissat B."/>
            <person name="Kohler A."/>
            <person name="Grigoriev I.V."/>
            <person name="Martin F.M."/>
            <person name="Hacquard S."/>
        </authorList>
    </citation>
    <scope>NUCLEOTIDE SEQUENCE</scope>
    <source>
        <strain evidence="3">MPI-CAGE-AT-0147</strain>
    </source>
</reference>
<feature type="transmembrane region" description="Helical" evidence="2">
    <location>
        <begin position="65"/>
        <end position="84"/>
    </location>
</feature>